<dbReference type="KEGG" id="dcr:108209159"/>
<dbReference type="Proteomes" id="UP000077755">
    <property type="component" value="Chromosome 2"/>
</dbReference>
<proteinExistence type="inferred from homology"/>
<gene>
    <name evidence="2" type="ORF">DCAR_0206103</name>
</gene>
<sequence>MGIRMPRIPHVKKILQGSSFATTAVSDVPKGCLAVYVGESQRKRFVVPISYLAEPAFQDLLCQAEEEFGFDHPEGGLTIPCREDVFTDLASSLRRKS</sequence>
<dbReference type="InterPro" id="IPR003676">
    <property type="entry name" value="SAUR_fam"/>
</dbReference>
<protein>
    <submittedName>
        <fullName evidence="2">Uncharacterized protein</fullName>
    </submittedName>
</protein>
<reference evidence="2" key="2">
    <citation type="submission" date="2022-03" db="EMBL/GenBank/DDBJ databases">
        <title>Draft title - Genomic analysis of global carrot germplasm unveils the trajectory of domestication and the origin of high carotenoid orange carrot.</title>
        <authorList>
            <person name="Iorizzo M."/>
            <person name="Ellison S."/>
            <person name="Senalik D."/>
            <person name="Macko-Podgorni A."/>
            <person name="Grzebelus D."/>
            <person name="Bostan H."/>
            <person name="Rolling W."/>
            <person name="Curaba J."/>
            <person name="Simon P."/>
        </authorList>
    </citation>
    <scope>NUCLEOTIDE SEQUENCE</scope>
    <source>
        <tissue evidence="2">Leaf</tissue>
    </source>
</reference>
<dbReference type="EMBL" id="CP093344">
    <property type="protein sequence ID" value="WOG86884.1"/>
    <property type="molecule type" value="Genomic_DNA"/>
</dbReference>
<organism evidence="2 3">
    <name type="scientific">Daucus carota subsp. sativus</name>
    <name type="common">Carrot</name>
    <dbReference type="NCBI Taxonomy" id="79200"/>
    <lineage>
        <taxon>Eukaryota</taxon>
        <taxon>Viridiplantae</taxon>
        <taxon>Streptophyta</taxon>
        <taxon>Embryophyta</taxon>
        <taxon>Tracheophyta</taxon>
        <taxon>Spermatophyta</taxon>
        <taxon>Magnoliopsida</taxon>
        <taxon>eudicotyledons</taxon>
        <taxon>Gunneridae</taxon>
        <taxon>Pentapetalae</taxon>
        <taxon>asterids</taxon>
        <taxon>campanulids</taxon>
        <taxon>Apiales</taxon>
        <taxon>Apiaceae</taxon>
        <taxon>Apioideae</taxon>
        <taxon>Scandiceae</taxon>
        <taxon>Daucinae</taxon>
        <taxon>Daucus</taxon>
        <taxon>Daucus sect. Daucus</taxon>
    </lineage>
</organism>
<dbReference type="AlphaFoldDB" id="A0AAF0WC50"/>
<comment type="similarity">
    <text evidence="1">Belongs to the ARG7 family.</text>
</comment>
<dbReference type="GO" id="GO:0009733">
    <property type="term" value="P:response to auxin"/>
    <property type="evidence" value="ECO:0007669"/>
    <property type="project" value="InterPro"/>
</dbReference>
<evidence type="ECO:0000313" key="3">
    <source>
        <dbReference type="Proteomes" id="UP000077755"/>
    </source>
</evidence>
<keyword evidence="3" id="KW-1185">Reference proteome</keyword>
<name>A0AAF0WC50_DAUCS</name>
<accession>A0AAF0WC50</accession>
<reference evidence="2" key="1">
    <citation type="journal article" date="2016" name="Nat. Genet.">
        <title>A high-quality carrot genome assembly provides new insights into carotenoid accumulation and asterid genome evolution.</title>
        <authorList>
            <person name="Iorizzo M."/>
            <person name="Ellison S."/>
            <person name="Senalik D."/>
            <person name="Zeng P."/>
            <person name="Satapoomin P."/>
            <person name="Huang J."/>
            <person name="Bowman M."/>
            <person name="Iovene M."/>
            <person name="Sanseverino W."/>
            <person name="Cavagnaro P."/>
            <person name="Yildiz M."/>
            <person name="Macko-Podgorni A."/>
            <person name="Moranska E."/>
            <person name="Grzebelus E."/>
            <person name="Grzebelus D."/>
            <person name="Ashrafi H."/>
            <person name="Zheng Z."/>
            <person name="Cheng S."/>
            <person name="Spooner D."/>
            <person name="Van Deynze A."/>
            <person name="Simon P."/>
        </authorList>
    </citation>
    <scope>NUCLEOTIDE SEQUENCE</scope>
    <source>
        <tissue evidence="2">Leaf</tissue>
    </source>
</reference>
<evidence type="ECO:0000256" key="1">
    <source>
        <dbReference type="ARBA" id="ARBA00006974"/>
    </source>
</evidence>
<dbReference type="PANTHER" id="PTHR31929">
    <property type="entry name" value="SAUR-LIKE AUXIN-RESPONSIVE PROTEIN FAMILY-RELATED"/>
    <property type="match status" value="1"/>
</dbReference>
<dbReference type="Pfam" id="PF02519">
    <property type="entry name" value="Auxin_inducible"/>
    <property type="match status" value="1"/>
</dbReference>
<evidence type="ECO:0000313" key="2">
    <source>
        <dbReference type="EMBL" id="WOG86884.1"/>
    </source>
</evidence>